<protein>
    <submittedName>
        <fullName evidence="1">CIC11C00000003486</fullName>
    </submittedName>
</protein>
<accession>A0A1L0D6S9</accession>
<reference evidence="1 2" key="1">
    <citation type="submission" date="2016-10" db="EMBL/GenBank/DDBJ databases">
        <authorList>
            <person name="de Groot N.N."/>
        </authorList>
    </citation>
    <scope>NUCLEOTIDE SEQUENCE [LARGE SCALE GENOMIC DNA]</scope>
    <source>
        <strain evidence="1 2">PYCC 4715</strain>
    </source>
</reference>
<organism evidence="1 2">
    <name type="scientific">Sungouiella intermedia</name>
    <dbReference type="NCBI Taxonomy" id="45354"/>
    <lineage>
        <taxon>Eukaryota</taxon>
        <taxon>Fungi</taxon>
        <taxon>Dikarya</taxon>
        <taxon>Ascomycota</taxon>
        <taxon>Saccharomycotina</taxon>
        <taxon>Pichiomycetes</taxon>
        <taxon>Metschnikowiaceae</taxon>
        <taxon>Sungouiella</taxon>
    </lineage>
</organism>
<evidence type="ECO:0000313" key="2">
    <source>
        <dbReference type="Proteomes" id="UP000182259"/>
    </source>
</evidence>
<dbReference type="AlphaFoldDB" id="A0A1L0D6S9"/>
<evidence type="ECO:0000313" key="1">
    <source>
        <dbReference type="EMBL" id="SGZ51696.1"/>
    </source>
</evidence>
<sequence>MRLEVEFGEEPLVLTGLMLFFQSLLDNLLGFFSLGWLVQGVWGDNVLERLNVQRVSGWHQVVVVDQLDEWLDLSSLGNLLLVVSSGDLQWASLDTDNDSVWEGVGLGTVIVWSDNDNLLTSESTTGNDSCNVSIGGDKKGPDLKLEMDKKTMRRSSCVESIDKWMEWIGI</sequence>
<gene>
    <name evidence="1" type="ORF">SAMEA4029009_CIC11G00000003486</name>
</gene>
<dbReference type="Proteomes" id="UP000182259">
    <property type="component" value="Chromosome II"/>
</dbReference>
<name>A0A1L0D6S9_9ASCO</name>
<dbReference type="EMBL" id="LT635765">
    <property type="protein sequence ID" value="SGZ51696.1"/>
    <property type="molecule type" value="Genomic_DNA"/>
</dbReference>
<proteinExistence type="predicted"/>